<dbReference type="EMBL" id="MNBE01000123">
    <property type="protein sequence ID" value="OKP13874.1"/>
    <property type="molecule type" value="Genomic_DNA"/>
</dbReference>
<feature type="compositionally biased region" description="Polar residues" evidence="1">
    <location>
        <begin position="56"/>
        <end position="77"/>
    </location>
</feature>
<evidence type="ECO:0000313" key="2">
    <source>
        <dbReference type="EMBL" id="OKP13874.1"/>
    </source>
</evidence>
<dbReference type="PANTHER" id="PTHR37540">
    <property type="entry name" value="TRANSCRIPTION FACTOR (ACR-2), PUTATIVE-RELATED-RELATED"/>
    <property type="match status" value="1"/>
</dbReference>
<feature type="region of interest" description="Disordered" evidence="1">
    <location>
        <begin position="1"/>
        <end position="32"/>
    </location>
</feature>
<feature type="region of interest" description="Disordered" evidence="1">
    <location>
        <begin position="46"/>
        <end position="97"/>
    </location>
</feature>
<dbReference type="STRING" id="1316194.A0A1Q5UN49"/>
<evidence type="ECO:0000313" key="3">
    <source>
        <dbReference type="Proteomes" id="UP000186955"/>
    </source>
</evidence>
<dbReference type="PANTHER" id="PTHR37540:SF5">
    <property type="entry name" value="TRANSCRIPTION FACTOR DOMAIN-CONTAINING PROTEIN"/>
    <property type="match status" value="1"/>
</dbReference>
<accession>A0A1Q5UN49</accession>
<gene>
    <name evidence="2" type="ORF">PENSUB_449</name>
</gene>
<dbReference type="Proteomes" id="UP000186955">
    <property type="component" value="Unassembled WGS sequence"/>
</dbReference>
<reference evidence="2 3" key="1">
    <citation type="submission" date="2016-10" db="EMBL/GenBank/DDBJ databases">
        <title>Genome sequence of the ascomycete fungus Penicillium subrubescens.</title>
        <authorList>
            <person name="De Vries R.P."/>
            <person name="Peng M."/>
            <person name="Dilokpimol A."/>
            <person name="Hilden K."/>
            <person name="Makela M.R."/>
            <person name="Grigoriev I."/>
            <person name="Riley R."/>
            <person name="Granchi Z."/>
        </authorList>
    </citation>
    <scope>NUCLEOTIDE SEQUENCE [LARGE SCALE GENOMIC DNA]</scope>
    <source>
        <strain evidence="2 3">CBS 132785</strain>
    </source>
</reference>
<proteinExistence type="predicted"/>
<evidence type="ECO:0008006" key="4">
    <source>
        <dbReference type="Google" id="ProtNLM"/>
    </source>
</evidence>
<feature type="compositionally biased region" description="Basic and acidic residues" evidence="1">
    <location>
        <begin position="46"/>
        <end position="55"/>
    </location>
</feature>
<organism evidence="2 3">
    <name type="scientific">Penicillium subrubescens</name>
    <dbReference type="NCBI Taxonomy" id="1316194"/>
    <lineage>
        <taxon>Eukaryota</taxon>
        <taxon>Fungi</taxon>
        <taxon>Dikarya</taxon>
        <taxon>Ascomycota</taxon>
        <taxon>Pezizomycotina</taxon>
        <taxon>Eurotiomycetes</taxon>
        <taxon>Eurotiomycetidae</taxon>
        <taxon>Eurotiales</taxon>
        <taxon>Aspergillaceae</taxon>
        <taxon>Penicillium</taxon>
    </lineage>
</organism>
<comment type="caution">
    <text evidence="2">The sequence shown here is derived from an EMBL/GenBank/DDBJ whole genome shotgun (WGS) entry which is preliminary data.</text>
</comment>
<evidence type="ECO:0000256" key="1">
    <source>
        <dbReference type="SAM" id="MobiDB-lite"/>
    </source>
</evidence>
<dbReference type="AlphaFoldDB" id="A0A1Q5UN49"/>
<name>A0A1Q5UN49_9EURO</name>
<protein>
    <recommendedName>
        <fullName evidence="4">Transcription factor domain-containing protein</fullName>
    </recommendedName>
</protein>
<keyword evidence="3" id="KW-1185">Reference proteome</keyword>
<sequence>MPRQRQRAARAQAGIHFIIADPSSSRERPDNLRIVRSHVGRWRWQQAKEKLERESSLSTGANNSSETSPRDQTSPDSETPEPSIGHTPGDFGADTDGFPWLVPEPGVSDPTYFEQNVLDEDVFTFTNQELDTSVPDFWEEQNTGNDTEFGALGCMSGISPTVLDPFQTIGTSPLPLNLVSGANKYCECQPTSIPLLQLTRIIIALSVLWPGLMPKSSLGTTHIGVQRWFASSASNAALHSTLLYGSYSHRRALWLVKQRGHFSADDAKQMAICEADAIARINRAIKIPAEAVTDELILCVLCMATNKLENPLWEDVTESPFNAPLRSLQWLDVYGRLSPHPVHQAGLRQLVSLRGGLEKLGLPGLATVISFSGVLGASRSLARPTFPYISIRSGTRMTLKDILGIDDFSQNPKSEITEGDHVNPEMQKIFRGLRIYVELIETYQDGIQMGMDTLCDYRNVIQWHVMSLLPSTQLGSAHVGFYPLYEACRLALLTFGVGITFPLPPQTAPLASLARMLQIELQVYSQAIQNDSLEVQRLYSWCLMVGGIAGKGSSERSWYASKLQHYATSRGLSTWHEMRVELREVLWLDSACDLAGKMLWDEAMSL</sequence>